<feature type="region of interest" description="Disordered" evidence="1">
    <location>
        <begin position="145"/>
        <end position="165"/>
    </location>
</feature>
<evidence type="ECO:0000313" key="4">
    <source>
        <dbReference type="EMBL" id="KAF3884150.1"/>
    </source>
</evidence>
<organism evidence="5">
    <name type="scientific">Tolypothrix bouteillei VB521301</name>
    <dbReference type="NCBI Taxonomy" id="1479485"/>
    <lineage>
        <taxon>Bacteria</taxon>
        <taxon>Bacillati</taxon>
        <taxon>Cyanobacteriota</taxon>
        <taxon>Cyanophyceae</taxon>
        <taxon>Nostocales</taxon>
        <taxon>Tolypothrichaceae</taxon>
        <taxon>Tolypothrix</taxon>
    </lineage>
</organism>
<dbReference type="InterPro" id="IPR001434">
    <property type="entry name" value="OmcB-like_DUF11"/>
</dbReference>
<accession>A0A0C1RIV2</accession>
<comment type="caution">
    <text evidence="5">The sequence shown here is derived from an EMBL/GenBank/DDBJ whole genome shotgun (WGS) entry which is preliminary data.</text>
</comment>
<evidence type="ECO:0000259" key="3">
    <source>
        <dbReference type="Pfam" id="PF01345"/>
    </source>
</evidence>
<evidence type="ECO:0000313" key="6">
    <source>
        <dbReference type="Proteomes" id="UP000029738"/>
    </source>
</evidence>
<dbReference type="InterPro" id="IPR047589">
    <property type="entry name" value="DUF11_rpt"/>
</dbReference>
<feature type="chain" id="PRO_5036532931" evidence="2">
    <location>
        <begin position="26"/>
        <end position="916"/>
    </location>
</feature>
<dbReference type="Pfam" id="PF01345">
    <property type="entry name" value="DUF11"/>
    <property type="match status" value="1"/>
</dbReference>
<dbReference type="PANTHER" id="PTHR34819">
    <property type="entry name" value="LARGE CYSTEINE-RICH PERIPLASMIC PROTEIN OMCB"/>
    <property type="match status" value="1"/>
</dbReference>
<evidence type="ECO:0000256" key="1">
    <source>
        <dbReference type="SAM" id="MobiDB-lite"/>
    </source>
</evidence>
<reference evidence="5" key="1">
    <citation type="journal article" date="2015" name="Genome Announc.">
        <title>Draft Genome Sequence of Tolypothrix boutellei Strain VB521301.</title>
        <authorList>
            <person name="Chandrababunaidu M.M."/>
            <person name="Singh D."/>
            <person name="Sen D."/>
            <person name="Bhan S."/>
            <person name="Das S."/>
            <person name="Gupta A."/>
            <person name="Adhikary S.P."/>
            <person name="Tripathy S."/>
        </authorList>
    </citation>
    <scope>NUCLEOTIDE SEQUENCE</scope>
    <source>
        <strain evidence="5">VB521301</strain>
    </source>
</reference>
<dbReference type="Proteomes" id="UP000029738">
    <property type="component" value="Unassembled WGS sequence"/>
</dbReference>
<protein>
    <submittedName>
        <fullName evidence="5">Conserved repeat domain protein</fullName>
    </submittedName>
    <submittedName>
        <fullName evidence="4">DUF11 domain-containing protein</fullName>
    </submittedName>
</protein>
<keyword evidence="2" id="KW-0732">Signal</keyword>
<keyword evidence="6" id="KW-1185">Reference proteome</keyword>
<dbReference type="STRING" id="1479485.DA73_0209760"/>
<dbReference type="AlphaFoldDB" id="A0A0C1RIV2"/>
<proteinExistence type="predicted"/>
<dbReference type="InterPro" id="IPR051172">
    <property type="entry name" value="Chlamydia_OmcB"/>
</dbReference>
<feature type="compositionally biased region" description="Polar residues" evidence="1">
    <location>
        <begin position="651"/>
        <end position="676"/>
    </location>
</feature>
<dbReference type="EMBL" id="JHEG02000037">
    <property type="protein sequence ID" value="KIE11925.1"/>
    <property type="molecule type" value="Genomic_DNA"/>
</dbReference>
<feature type="signal peptide" evidence="2">
    <location>
        <begin position="1"/>
        <end position="25"/>
    </location>
</feature>
<name>A0A0C1RIV2_9CYAN</name>
<sequence>MKKLSLLFSFSLLYALCSGIQPAQAEGSKDLISGGGHRPYLEWSPNLSTANIKRITLLKVYVRAGETVNLGSSVYESDPSFNGQDIVYRSPSGGQNGSCDVLSTGFGFIDTLAKEQAGPLPNTGGYTPCSFKATETGVYEVEFHAPGLGDSQKNPPSKATNANFPTDATQVSSVAAWDITVRDSSGNAQLGRVFTNYLAFNLGTTGLSLNSDFFIQTKDGYLYRTAMNGVDPFGFIFFANSRGYIDRTDSSTLYRSARAAQNNNTLDPFLGNVQVQRPDVPDTPTDITHLVFINKPDTLALGALGIPISPLIPPKPANFKFTGKNGASGNQTFVGAGGHFSFDSSISGSYDIIIDTNNDNIYDPSVDRVLQNVSLSGRNVVPWDGKDAQGNNLLPLPQNAPYHARIRLRAGEYHFPMLDAENNPSGFVIEMTNAPGPFPPGINKFTVYYNDDDYKTKNGTAIDLSSPGNPTNPRNAAVGIDSTSGQHEFSGNYGDFKGIDTWTYYPGEAVLADIIITDTNQANVQGTKSVRFLTDTDASGTVTVGDRIQYTITYSNLDPGKSNATNFVISDSLPAQLTFVSAEITSKTSGNNITLNSAYNGSGALTNSGTLRVGDTITITVTATINNHNNGTPISNQASANFNTPDSTATTGTVFTDANSAGGTSSTPTIGNSFLQKSDDGVETGNDPTKTGDDDPTLLTVVSTPNKPNILLVKRITAINGSTTSNGGDNLGGYINEAANPYDDNDIEPNLAPKPPQYPTADTNAWPNPSSFLLGGINGGNVSPNNELEYTIYFLSAGSSPAPNVLLCDRVPDNTTFIPTAFNSVSSAPGGVSGADRGILLYQNNSAVSLTDVQDGDVGQYFPPGVDPKTVYPKIECGGANTNGAIVVNLGNLPNATGPGTPPSSFGYIRFRGKVK</sequence>
<dbReference type="NCBIfam" id="TIGR01451">
    <property type="entry name" value="B_ant_repeat"/>
    <property type="match status" value="2"/>
</dbReference>
<dbReference type="RefSeq" id="WP_038077572.1">
    <property type="nucleotide sequence ID" value="NZ_JHEG04000001.1"/>
</dbReference>
<feature type="compositionally biased region" description="Polar residues" evidence="1">
    <location>
        <begin position="151"/>
        <end position="165"/>
    </location>
</feature>
<reference evidence="4" key="2">
    <citation type="submission" date="2019-11" db="EMBL/GenBank/DDBJ databases">
        <title>Improved Assembly of Tolypothrix boutellei genome.</title>
        <authorList>
            <person name="Sarangi A.N."/>
            <person name="Mukherjee M."/>
            <person name="Ghosh S."/>
            <person name="Singh D."/>
            <person name="Das A."/>
            <person name="Kant S."/>
            <person name="Prusty A."/>
            <person name="Tripathy S."/>
        </authorList>
    </citation>
    <scope>NUCLEOTIDE SEQUENCE</scope>
    <source>
        <strain evidence="4">VB521301</strain>
    </source>
</reference>
<evidence type="ECO:0000256" key="2">
    <source>
        <dbReference type="SAM" id="SignalP"/>
    </source>
</evidence>
<dbReference type="Gene3D" id="2.60.40.740">
    <property type="match status" value="1"/>
</dbReference>
<evidence type="ECO:0000313" key="5">
    <source>
        <dbReference type="EMBL" id="KIE11925.1"/>
    </source>
</evidence>
<dbReference type="EMBL" id="JHEG04000001">
    <property type="protein sequence ID" value="KAF3884150.1"/>
    <property type="molecule type" value="Genomic_DNA"/>
</dbReference>
<feature type="region of interest" description="Disordered" evidence="1">
    <location>
        <begin position="651"/>
        <end position="699"/>
    </location>
</feature>
<feature type="domain" description="DUF11" evidence="3">
    <location>
        <begin position="535"/>
        <end position="650"/>
    </location>
</feature>
<dbReference type="OrthoDB" id="6074739at2"/>
<gene>
    <name evidence="5" type="ORF">DA73_0209760</name>
    <name evidence="4" type="ORF">DA73_0400000530</name>
</gene>